<gene>
    <name evidence="1" type="ORF">LCGC14_1697030</name>
</gene>
<accession>A0A0F9KJ52</accession>
<reference evidence="1" key="1">
    <citation type="journal article" date="2015" name="Nature">
        <title>Complex archaea that bridge the gap between prokaryotes and eukaryotes.</title>
        <authorList>
            <person name="Spang A."/>
            <person name="Saw J.H."/>
            <person name="Jorgensen S.L."/>
            <person name="Zaremba-Niedzwiedzka K."/>
            <person name="Martijn J."/>
            <person name="Lind A.E."/>
            <person name="van Eijk R."/>
            <person name="Schleper C."/>
            <person name="Guy L."/>
            <person name="Ettema T.J."/>
        </authorList>
    </citation>
    <scope>NUCLEOTIDE SEQUENCE</scope>
</reference>
<name>A0A0F9KJ52_9ZZZZ</name>
<dbReference type="AlphaFoldDB" id="A0A0F9KJ52"/>
<organism evidence="1">
    <name type="scientific">marine sediment metagenome</name>
    <dbReference type="NCBI Taxonomy" id="412755"/>
    <lineage>
        <taxon>unclassified sequences</taxon>
        <taxon>metagenomes</taxon>
        <taxon>ecological metagenomes</taxon>
    </lineage>
</organism>
<comment type="caution">
    <text evidence="1">The sequence shown here is derived from an EMBL/GenBank/DDBJ whole genome shotgun (WGS) entry which is preliminary data.</text>
</comment>
<sequence length="163" mass="18082">MGMVAGRASTRIGKRSFDLFGFVDVVGFAPILELEPAGDACRNFTPMEALPHICQICRCRQVEHPTDRREVASWLCVQTTSSSNQAARKKKILESPTLRARAWALINSGHRVEVWGWISGRHAGAQAFRAFELHGATPASLAWHDKGVTEVEHEIIGRLTVQH</sequence>
<protein>
    <submittedName>
        <fullName evidence="1">Uncharacterized protein</fullName>
    </submittedName>
</protein>
<feature type="non-terminal residue" evidence="1">
    <location>
        <position position="1"/>
    </location>
</feature>
<dbReference type="EMBL" id="LAZR01014929">
    <property type="protein sequence ID" value="KKM15350.1"/>
    <property type="molecule type" value="Genomic_DNA"/>
</dbReference>
<evidence type="ECO:0000313" key="1">
    <source>
        <dbReference type="EMBL" id="KKM15350.1"/>
    </source>
</evidence>
<proteinExistence type="predicted"/>